<reference evidence="1 2" key="1">
    <citation type="journal article" date="2019" name="Mol. Ecol. Resour.">
        <title>Improving Illumina assemblies with Hi-C and long reads: an example with the North African dromedary.</title>
        <authorList>
            <person name="Elbers J.P."/>
            <person name="Rogers M.F."/>
            <person name="Perelman P.L."/>
            <person name="Proskuryakova A.A."/>
            <person name="Serdyukova N.A."/>
            <person name="Johnson W.E."/>
            <person name="Horin P."/>
            <person name="Corander J."/>
            <person name="Murphy D."/>
            <person name="Burger P.A."/>
        </authorList>
    </citation>
    <scope>NUCLEOTIDE SEQUENCE [LARGE SCALE GENOMIC DNA]</scope>
    <source>
        <strain evidence="1">Drom800</strain>
        <tissue evidence="1">Blood</tissue>
    </source>
</reference>
<evidence type="ECO:0000313" key="1">
    <source>
        <dbReference type="EMBL" id="KAB1280680.1"/>
    </source>
</evidence>
<dbReference type="Proteomes" id="UP000299084">
    <property type="component" value="Unassembled WGS sequence"/>
</dbReference>
<dbReference type="EMBL" id="JWIN03000003">
    <property type="protein sequence ID" value="KAB1280680.1"/>
    <property type="molecule type" value="Genomic_DNA"/>
</dbReference>
<organism evidence="1 2">
    <name type="scientific">Camelus dromedarius</name>
    <name type="common">Dromedary</name>
    <name type="synonym">Arabian camel</name>
    <dbReference type="NCBI Taxonomy" id="9838"/>
    <lineage>
        <taxon>Eukaryota</taxon>
        <taxon>Metazoa</taxon>
        <taxon>Chordata</taxon>
        <taxon>Craniata</taxon>
        <taxon>Vertebrata</taxon>
        <taxon>Euteleostomi</taxon>
        <taxon>Mammalia</taxon>
        <taxon>Eutheria</taxon>
        <taxon>Laurasiatheria</taxon>
        <taxon>Artiodactyla</taxon>
        <taxon>Tylopoda</taxon>
        <taxon>Camelidae</taxon>
        <taxon>Camelus</taxon>
    </lineage>
</organism>
<evidence type="ECO:0000313" key="2">
    <source>
        <dbReference type="Proteomes" id="UP000299084"/>
    </source>
</evidence>
<dbReference type="AlphaFoldDB" id="A0A5N4EBE8"/>
<gene>
    <name evidence="1" type="ORF">Cadr_000004042</name>
</gene>
<keyword evidence="2" id="KW-1185">Reference proteome</keyword>
<accession>A0A5N4EBE8</accession>
<proteinExistence type="predicted"/>
<protein>
    <submittedName>
        <fullName evidence="1">Uncharacterized protein</fullName>
    </submittedName>
</protein>
<comment type="caution">
    <text evidence="1">The sequence shown here is derived from an EMBL/GenBank/DDBJ whole genome shotgun (WGS) entry which is preliminary data.</text>
</comment>
<name>A0A5N4EBE8_CAMDR</name>
<sequence length="94" mass="10392">MEMRLKVKKCAQVYTNGGEKNNTGLEEGGGPRNWWFRASRKAKLVALKGERTVLLKVLESLKSISKASSGLCLLNQALPSRARGHRQGSAFTFE</sequence>